<evidence type="ECO:0000313" key="3">
    <source>
        <dbReference type="EMBL" id="KAF9526793.1"/>
    </source>
</evidence>
<gene>
    <name evidence="3" type="ORF">CPB83DRAFT_816559</name>
</gene>
<comment type="caution">
    <text evidence="3">The sequence shown here is derived from an EMBL/GenBank/DDBJ whole genome shotgun (WGS) entry which is preliminary data.</text>
</comment>
<keyword evidence="2" id="KW-0812">Transmembrane</keyword>
<protein>
    <submittedName>
        <fullName evidence="3">Uncharacterized protein</fullName>
    </submittedName>
</protein>
<evidence type="ECO:0000313" key="4">
    <source>
        <dbReference type="Proteomes" id="UP000807306"/>
    </source>
</evidence>
<keyword evidence="2" id="KW-1133">Transmembrane helix</keyword>
<sequence>MTRRSAPAVQSSYLPQPTPRTLHDPNESAFSRFLRTEIFAPEKIAGNFSIATAVGLFAGGIVVIRTWGDLMVPA</sequence>
<dbReference type="AlphaFoldDB" id="A0A9P6EC94"/>
<keyword evidence="2" id="KW-0472">Membrane</keyword>
<evidence type="ECO:0000256" key="2">
    <source>
        <dbReference type="SAM" id="Phobius"/>
    </source>
</evidence>
<dbReference type="OrthoDB" id="5514856at2759"/>
<proteinExistence type="predicted"/>
<accession>A0A9P6EC94</accession>
<feature type="transmembrane region" description="Helical" evidence="2">
    <location>
        <begin position="44"/>
        <end position="64"/>
    </location>
</feature>
<organism evidence="3 4">
    <name type="scientific">Crepidotus variabilis</name>
    <dbReference type="NCBI Taxonomy" id="179855"/>
    <lineage>
        <taxon>Eukaryota</taxon>
        <taxon>Fungi</taxon>
        <taxon>Dikarya</taxon>
        <taxon>Basidiomycota</taxon>
        <taxon>Agaricomycotina</taxon>
        <taxon>Agaricomycetes</taxon>
        <taxon>Agaricomycetidae</taxon>
        <taxon>Agaricales</taxon>
        <taxon>Agaricineae</taxon>
        <taxon>Crepidotaceae</taxon>
        <taxon>Crepidotus</taxon>
    </lineage>
</organism>
<keyword evidence="4" id="KW-1185">Reference proteome</keyword>
<evidence type="ECO:0000256" key="1">
    <source>
        <dbReference type="SAM" id="MobiDB-lite"/>
    </source>
</evidence>
<reference evidence="3" key="1">
    <citation type="submission" date="2020-11" db="EMBL/GenBank/DDBJ databases">
        <authorList>
            <consortium name="DOE Joint Genome Institute"/>
            <person name="Ahrendt S."/>
            <person name="Riley R."/>
            <person name="Andreopoulos W."/>
            <person name="Labutti K."/>
            <person name="Pangilinan J."/>
            <person name="Ruiz-Duenas F.J."/>
            <person name="Barrasa J.M."/>
            <person name="Sanchez-Garcia M."/>
            <person name="Camarero S."/>
            <person name="Miyauchi S."/>
            <person name="Serrano A."/>
            <person name="Linde D."/>
            <person name="Babiker R."/>
            <person name="Drula E."/>
            <person name="Ayuso-Fernandez I."/>
            <person name="Pacheco R."/>
            <person name="Padilla G."/>
            <person name="Ferreira P."/>
            <person name="Barriuso J."/>
            <person name="Kellner H."/>
            <person name="Castanera R."/>
            <person name="Alfaro M."/>
            <person name="Ramirez L."/>
            <person name="Pisabarro A.G."/>
            <person name="Kuo A."/>
            <person name="Tritt A."/>
            <person name="Lipzen A."/>
            <person name="He G."/>
            <person name="Yan M."/>
            <person name="Ng V."/>
            <person name="Cullen D."/>
            <person name="Martin F."/>
            <person name="Rosso M.-N."/>
            <person name="Henrissat B."/>
            <person name="Hibbett D."/>
            <person name="Martinez A.T."/>
            <person name="Grigoriev I.V."/>
        </authorList>
    </citation>
    <scope>NUCLEOTIDE SEQUENCE</scope>
    <source>
        <strain evidence="3">CBS 506.95</strain>
    </source>
</reference>
<dbReference type="EMBL" id="MU157867">
    <property type="protein sequence ID" value="KAF9526793.1"/>
    <property type="molecule type" value="Genomic_DNA"/>
</dbReference>
<feature type="region of interest" description="Disordered" evidence="1">
    <location>
        <begin position="1"/>
        <end position="26"/>
    </location>
</feature>
<dbReference type="Proteomes" id="UP000807306">
    <property type="component" value="Unassembled WGS sequence"/>
</dbReference>
<name>A0A9P6EC94_9AGAR</name>